<feature type="binding site" evidence="6">
    <location>
        <position position="119"/>
    </location>
    <ligand>
        <name>S-adenosyl-L-methionine</name>
        <dbReference type="ChEBI" id="CHEBI:59789"/>
    </ligand>
</feature>
<keyword evidence="5 6" id="KW-0949">S-adenosyl-L-methionine</keyword>
<dbReference type="InterPro" id="IPR023397">
    <property type="entry name" value="SAM-dep_MeTrfase_MraW_recog"/>
</dbReference>
<dbReference type="PANTHER" id="PTHR11265:SF0">
    <property type="entry name" value="12S RRNA N4-METHYLCYTIDINE METHYLTRANSFERASE"/>
    <property type="match status" value="1"/>
</dbReference>
<feature type="binding site" evidence="6">
    <location>
        <position position="91"/>
    </location>
    <ligand>
        <name>S-adenosyl-L-methionine</name>
        <dbReference type="ChEBI" id="CHEBI:59789"/>
    </ligand>
</feature>
<dbReference type="PANTHER" id="PTHR11265">
    <property type="entry name" value="S-ADENOSYL-METHYLTRANSFERASE MRAW"/>
    <property type="match status" value="1"/>
</dbReference>
<dbReference type="SUPFAM" id="SSF81799">
    <property type="entry name" value="Putative methyltransferase TM0872, insert domain"/>
    <property type="match status" value="1"/>
</dbReference>
<dbReference type="CDD" id="cd02440">
    <property type="entry name" value="AdoMet_MTases"/>
    <property type="match status" value="1"/>
</dbReference>
<dbReference type="Proteomes" id="UP000177382">
    <property type="component" value="Unassembled WGS sequence"/>
</dbReference>
<evidence type="ECO:0000256" key="3">
    <source>
        <dbReference type="ARBA" id="ARBA00022603"/>
    </source>
</evidence>
<dbReference type="PIRSF" id="PIRSF004486">
    <property type="entry name" value="MraW"/>
    <property type="match status" value="1"/>
</dbReference>
<dbReference type="InterPro" id="IPR029063">
    <property type="entry name" value="SAM-dependent_MTases_sf"/>
</dbReference>
<dbReference type="AlphaFoldDB" id="A0A1F7XL83"/>
<dbReference type="HAMAP" id="MF_01007">
    <property type="entry name" value="16SrRNA_methyltr_H"/>
    <property type="match status" value="1"/>
</dbReference>
<organism evidence="7 8">
    <name type="scientific">Candidatus Woesebacteria bacterium RBG_16_42_24</name>
    <dbReference type="NCBI Taxonomy" id="1802485"/>
    <lineage>
        <taxon>Bacteria</taxon>
        <taxon>Candidatus Woeseibacteriota</taxon>
    </lineage>
</organism>
<dbReference type="GO" id="GO:0005737">
    <property type="term" value="C:cytoplasm"/>
    <property type="evidence" value="ECO:0007669"/>
    <property type="project" value="UniProtKB-SubCell"/>
</dbReference>
<dbReference type="GO" id="GO:0070475">
    <property type="term" value="P:rRNA base methylation"/>
    <property type="evidence" value="ECO:0007669"/>
    <property type="project" value="UniProtKB-UniRule"/>
</dbReference>
<accession>A0A1F7XL83</accession>
<keyword evidence="3 6" id="KW-0489">Methyltransferase</keyword>
<dbReference type="EMBL" id="MGFX01000002">
    <property type="protein sequence ID" value="OGM15539.1"/>
    <property type="molecule type" value="Genomic_DNA"/>
</dbReference>
<gene>
    <name evidence="6" type="primary">rsmH</name>
    <name evidence="7" type="ORF">A2V97_00650</name>
</gene>
<name>A0A1F7XL83_9BACT</name>
<comment type="catalytic activity">
    <reaction evidence="6">
        <text>cytidine(1402) in 16S rRNA + S-adenosyl-L-methionine = N(4)-methylcytidine(1402) in 16S rRNA + S-adenosyl-L-homocysteine + H(+)</text>
        <dbReference type="Rhea" id="RHEA:42928"/>
        <dbReference type="Rhea" id="RHEA-COMP:10286"/>
        <dbReference type="Rhea" id="RHEA-COMP:10287"/>
        <dbReference type="ChEBI" id="CHEBI:15378"/>
        <dbReference type="ChEBI" id="CHEBI:57856"/>
        <dbReference type="ChEBI" id="CHEBI:59789"/>
        <dbReference type="ChEBI" id="CHEBI:74506"/>
        <dbReference type="ChEBI" id="CHEBI:82748"/>
        <dbReference type="EC" id="2.1.1.199"/>
    </reaction>
</comment>
<evidence type="ECO:0000256" key="4">
    <source>
        <dbReference type="ARBA" id="ARBA00022679"/>
    </source>
</evidence>
<dbReference type="STRING" id="1802485.A2V97_00650"/>
<proteinExistence type="inferred from homology"/>
<dbReference type="SUPFAM" id="SSF53335">
    <property type="entry name" value="S-adenosyl-L-methionine-dependent methyltransferases"/>
    <property type="match status" value="1"/>
</dbReference>
<evidence type="ECO:0000256" key="2">
    <source>
        <dbReference type="ARBA" id="ARBA00022552"/>
    </source>
</evidence>
<sequence length="305" mass="33700">MGSLRNREKIHNPVLVREVLDFFAPLKNARIIDATVGTGGHTLALIKEGAEVLGIEADGQMLEVAARRLEDACPTPNQNGWGSFKLVKGNFRNIDIIATEIRYSDVDGVLFDLGVSNIQLTSPNRGFSFSNPQAELDMRIDPGSQGVRASDLLNGLRTDQLVSLFELTLKSGPAKWLAKGVIKSREQKPIKIVEDFLEVCKDLRTRSKLNKATLPFLALRMAVNSELANLKEALPEAFSLLKKGGRLSVITFHSGEKKIVLDFFHEKKREEKGKILTDGGISPTSKEVDENPRARSAELWVLVKS</sequence>
<dbReference type="EC" id="2.1.1.199" evidence="6"/>
<evidence type="ECO:0000256" key="1">
    <source>
        <dbReference type="ARBA" id="ARBA00010396"/>
    </source>
</evidence>
<evidence type="ECO:0000256" key="5">
    <source>
        <dbReference type="ARBA" id="ARBA00022691"/>
    </source>
</evidence>
<comment type="similarity">
    <text evidence="1 6">Belongs to the methyltransferase superfamily. RsmH family.</text>
</comment>
<dbReference type="InterPro" id="IPR002903">
    <property type="entry name" value="RsmH"/>
</dbReference>
<dbReference type="NCBIfam" id="TIGR00006">
    <property type="entry name" value="16S rRNA (cytosine(1402)-N(4))-methyltransferase RsmH"/>
    <property type="match status" value="1"/>
</dbReference>
<dbReference type="Pfam" id="PF01795">
    <property type="entry name" value="Methyltransf_5"/>
    <property type="match status" value="1"/>
</dbReference>
<dbReference type="GO" id="GO:0071424">
    <property type="term" value="F:rRNA (cytosine-N4-)-methyltransferase activity"/>
    <property type="evidence" value="ECO:0007669"/>
    <property type="project" value="UniProtKB-UniRule"/>
</dbReference>
<keyword evidence="4 6" id="KW-0808">Transferase</keyword>
<comment type="caution">
    <text evidence="7">The sequence shown here is derived from an EMBL/GenBank/DDBJ whole genome shotgun (WGS) entry which is preliminary data.</text>
</comment>
<evidence type="ECO:0000256" key="6">
    <source>
        <dbReference type="HAMAP-Rule" id="MF_01007"/>
    </source>
</evidence>
<reference evidence="7 8" key="1">
    <citation type="journal article" date="2016" name="Nat. Commun.">
        <title>Thousands of microbial genomes shed light on interconnected biogeochemical processes in an aquifer system.</title>
        <authorList>
            <person name="Anantharaman K."/>
            <person name="Brown C.T."/>
            <person name="Hug L.A."/>
            <person name="Sharon I."/>
            <person name="Castelle C.J."/>
            <person name="Probst A.J."/>
            <person name="Thomas B.C."/>
            <person name="Singh A."/>
            <person name="Wilkins M.J."/>
            <person name="Karaoz U."/>
            <person name="Brodie E.L."/>
            <person name="Williams K.H."/>
            <person name="Hubbard S.S."/>
            <person name="Banfield J.F."/>
        </authorList>
    </citation>
    <scope>NUCLEOTIDE SEQUENCE [LARGE SCALE GENOMIC DNA]</scope>
</reference>
<evidence type="ECO:0000313" key="8">
    <source>
        <dbReference type="Proteomes" id="UP000177382"/>
    </source>
</evidence>
<dbReference type="Gene3D" id="1.10.150.170">
    <property type="entry name" value="Putative methyltransferase TM0872, insert domain"/>
    <property type="match status" value="1"/>
</dbReference>
<protein>
    <recommendedName>
        <fullName evidence="6">Ribosomal RNA small subunit methyltransferase H</fullName>
        <ecNumber evidence="6">2.1.1.199</ecNumber>
    </recommendedName>
    <alternativeName>
        <fullName evidence="6">16S rRNA m(4)C1402 methyltransferase</fullName>
    </alternativeName>
    <alternativeName>
        <fullName evidence="6">rRNA (cytosine-N(4)-)-methyltransferase RsmH</fullName>
    </alternativeName>
</protein>
<feature type="binding site" evidence="6">
    <location>
        <position position="56"/>
    </location>
    <ligand>
        <name>S-adenosyl-L-methionine</name>
        <dbReference type="ChEBI" id="CHEBI:59789"/>
    </ligand>
</feature>
<dbReference type="Gene3D" id="3.40.50.150">
    <property type="entry name" value="Vaccinia Virus protein VP39"/>
    <property type="match status" value="1"/>
</dbReference>
<feature type="binding site" evidence="6">
    <location>
        <begin position="39"/>
        <end position="41"/>
    </location>
    <ligand>
        <name>S-adenosyl-L-methionine</name>
        <dbReference type="ChEBI" id="CHEBI:59789"/>
    </ligand>
</feature>
<keyword evidence="6" id="KW-0963">Cytoplasm</keyword>
<keyword evidence="2 6" id="KW-0698">rRNA processing</keyword>
<evidence type="ECO:0000313" key="7">
    <source>
        <dbReference type="EMBL" id="OGM15539.1"/>
    </source>
</evidence>
<comment type="function">
    <text evidence="6">Specifically methylates the N4 position of cytidine in position 1402 (C1402) of 16S rRNA.</text>
</comment>
<feature type="binding site" evidence="6">
    <location>
        <position position="112"/>
    </location>
    <ligand>
        <name>S-adenosyl-L-methionine</name>
        <dbReference type="ChEBI" id="CHEBI:59789"/>
    </ligand>
</feature>
<comment type="subcellular location">
    <subcellularLocation>
        <location evidence="6">Cytoplasm</location>
    </subcellularLocation>
</comment>